<dbReference type="SUPFAM" id="SSF56784">
    <property type="entry name" value="HAD-like"/>
    <property type="match status" value="1"/>
</dbReference>
<feature type="domain" description="Integral membrane bound transporter" evidence="6">
    <location>
        <begin position="18"/>
        <end position="149"/>
    </location>
</feature>
<evidence type="ECO:0000256" key="2">
    <source>
        <dbReference type="ARBA" id="ARBA00022692"/>
    </source>
</evidence>
<keyword evidence="2 5" id="KW-0812">Transmembrane</keyword>
<dbReference type="EMBL" id="CP087994">
    <property type="protein sequence ID" value="UYO62524.1"/>
    <property type="molecule type" value="Genomic_DNA"/>
</dbReference>
<dbReference type="RefSeq" id="WP_228878429.1">
    <property type="nucleotide sequence ID" value="NZ_CABIIK010000005.1"/>
</dbReference>
<comment type="subcellular location">
    <subcellularLocation>
        <location evidence="1">Membrane</location>
        <topology evidence="1">Multi-pass membrane protein</topology>
    </subcellularLocation>
</comment>
<name>A0ABY6HGG3_9FIRM</name>
<dbReference type="InterPro" id="IPR049453">
    <property type="entry name" value="Memb_transporter_dom"/>
</dbReference>
<dbReference type="InterPro" id="IPR036412">
    <property type="entry name" value="HAD-like_sf"/>
</dbReference>
<dbReference type="InterPro" id="IPR023214">
    <property type="entry name" value="HAD_sf"/>
</dbReference>
<feature type="transmembrane region" description="Helical" evidence="5">
    <location>
        <begin position="7"/>
        <end position="24"/>
    </location>
</feature>
<dbReference type="Proteomes" id="UP001163550">
    <property type="component" value="Chromosome"/>
</dbReference>
<proteinExistence type="predicted"/>
<evidence type="ECO:0000259" key="6">
    <source>
        <dbReference type="Pfam" id="PF13515"/>
    </source>
</evidence>
<keyword evidence="3 5" id="KW-1133">Transmembrane helix</keyword>
<keyword evidence="8" id="KW-1185">Reference proteome</keyword>
<feature type="transmembrane region" description="Helical" evidence="5">
    <location>
        <begin position="138"/>
        <end position="156"/>
    </location>
</feature>
<dbReference type="Pfam" id="PF08282">
    <property type="entry name" value="Hydrolase_3"/>
    <property type="match status" value="1"/>
</dbReference>
<feature type="transmembrane region" description="Helical" evidence="5">
    <location>
        <begin position="84"/>
        <end position="102"/>
    </location>
</feature>
<evidence type="ECO:0000256" key="3">
    <source>
        <dbReference type="ARBA" id="ARBA00022989"/>
    </source>
</evidence>
<organism evidence="7 8">
    <name type="scientific">Acetobacterium wieringae</name>
    <dbReference type="NCBI Taxonomy" id="52694"/>
    <lineage>
        <taxon>Bacteria</taxon>
        <taxon>Bacillati</taxon>
        <taxon>Bacillota</taxon>
        <taxon>Clostridia</taxon>
        <taxon>Eubacteriales</taxon>
        <taxon>Eubacteriaceae</taxon>
        <taxon>Acetobacterium</taxon>
    </lineage>
</organism>
<feature type="transmembrane region" description="Helical" evidence="5">
    <location>
        <begin position="58"/>
        <end position="78"/>
    </location>
</feature>
<dbReference type="Gene3D" id="3.30.1240.10">
    <property type="match status" value="1"/>
</dbReference>
<evidence type="ECO:0000256" key="1">
    <source>
        <dbReference type="ARBA" id="ARBA00004141"/>
    </source>
</evidence>
<accession>A0ABY6HGG3</accession>
<feature type="transmembrane region" description="Helical" evidence="5">
    <location>
        <begin position="109"/>
        <end position="126"/>
    </location>
</feature>
<keyword evidence="7" id="KW-0378">Hydrolase</keyword>
<gene>
    <name evidence="7" type="ORF">LNN31_17340</name>
</gene>
<dbReference type="PANTHER" id="PTHR10000">
    <property type="entry name" value="PHOSPHOSERINE PHOSPHATASE"/>
    <property type="match status" value="1"/>
</dbReference>
<protein>
    <submittedName>
        <fullName evidence="7">HAD hydrolase family protein</fullName>
    </submittedName>
</protein>
<dbReference type="GO" id="GO:0016787">
    <property type="term" value="F:hydrolase activity"/>
    <property type="evidence" value="ECO:0007669"/>
    <property type="project" value="UniProtKB-KW"/>
</dbReference>
<evidence type="ECO:0000256" key="4">
    <source>
        <dbReference type="ARBA" id="ARBA00023136"/>
    </source>
</evidence>
<keyword evidence="4 5" id="KW-0472">Membrane</keyword>
<evidence type="ECO:0000256" key="5">
    <source>
        <dbReference type="SAM" id="Phobius"/>
    </source>
</evidence>
<dbReference type="Pfam" id="PF13515">
    <property type="entry name" value="FUSC_2"/>
    <property type="match status" value="1"/>
</dbReference>
<sequence length="442" mass="49669">MPKVGMRIFKTFIAVYLCFLIYLLRGEQGSPFYSAIAAILCMQPYVSNSFKVAMNRTLGTFIGGAMGLGLLIFERSFIPVDMPMLQYLVVSLCVIPLIYFTVAIKKPTASYITCVVFLSITVTHGADVNPLIFTIDRIVDTLIGIFVSLGVNAFHLPRRRNRKILFVTNLDGSLLNSQVEISSYSRIKLNTMIRQGALITIATTRSAETLLPLLEGVEIKVPVIMMNGAVWYDLQKRSYLSCKKMNPEVAKQLIDVFEKRELNCFTHTIINDVLHVYYTRLINPVEEKIYHSKKRLPEQSYVCGEVPNDQSVLSIMAVDQKVTIVQVKAAIMKLEIASAVNVECYPDDQHPGYYFIEITSREASVKNAIMDMKARYATDKVIAFGNDIRNAAMLEAADFAYVVENASIELKEMGWPQIGANDDDVVVKTISRHFYAKPGSFK</sequence>
<reference evidence="7" key="1">
    <citation type="submission" date="2021-11" db="EMBL/GenBank/DDBJ databases">
        <title>Isoprene-degrading acetogen.</title>
        <authorList>
            <person name="Yang Y."/>
            <person name="Jin H."/>
            <person name="Yan J."/>
        </authorList>
    </citation>
    <scope>NUCLEOTIDE SEQUENCE</scope>
    <source>
        <strain evidence="7">Berkeley</strain>
    </source>
</reference>
<dbReference type="Gene3D" id="3.40.50.1000">
    <property type="entry name" value="HAD superfamily/HAD-like"/>
    <property type="match status" value="1"/>
</dbReference>
<dbReference type="PANTHER" id="PTHR10000:SF8">
    <property type="entry name" value="HAD SUPERFAMILY HYDROLASE-LIKE, TYPE 3"/>
    <property type="match status" value="1"/>
</dbReference>
<evidence type="ECO:0000313" key="7">
    <source>
        <dbReference type="EMBL" id="UYO62524.1"/>
    </source>
</evidence>
<evidence type="ECO:0000313" key="8">
    <source>
        <dbReference type="Proteomes" id="UP001163550"/>
    </source>
</evidence>